<geneLocation type="plasmid" evidence="1">
    <name>pL2-87</name>
</geneLocation>
<reference evidence="1" key="1">
    <citation type="journal article" date="2014" name="J. Antimicrob. Chemother.">
        <title>Nucleotide sequences of 16 transmissible plasmids identified in nine multidrug-resistant Escherichia coli isolates expressing an ESBL phenotype isolated from food-producing animals and healthy humans.</title>
        <authorList>
            <person name="Wang J."/>
            <person name="Stephan R."/>
            <person name="Power K."/>
            <person name="Yan Q."/>
            <person name="Hachler H."/>
            <person name="Fanning S."/>
        </authorList>
    </citation>
    <scope>NUCLEOTIDE SEQUENCE</scope>
    <source>
        <strain evidence="1">Lamb-2</strain>
        <plasmid evidence="1">pL2-87</plasmid>
    </source>
</reference>
<dbReference type="EMBL" id="KJ484640">
    <property type="protein sequence ID" value="AIF79238.1"/>
    <property type="molecule type" value="Genomic_DNA"/>
</dbReference>
<dbReference type="AlphaFoldDB" id="A0A075MDU4"/>
<keyword evidence="1" id="KW-0614">Plasmid</keyword>
<protein>
    <submittedName>
        <fullName evidence="1">Uncharacterized protein</fullName>
    </submittedName>
</protein>
<name>A0A075MDU4_ECOLX</name>
<sequence>MPAARKTDVCTRSHFPALFLSLTQNTWWHEKDCGGLEND</sequence>
<accession>A0A075MDU4</accession>
<organism evidence="1">
    <name type="scientific">Escherichia coli</name>
    <dbReference type="NCBI Taxonomy" id="562"/>
    <lineage>
        <taxon>Bacteria</taxon>
        <taxon>Pseudomonadati</taxon>
        <taxon>Pseudomonadota</taxon>
        <taxon>Gammaproteobacteria</taxon>
        <taxon>Enterobacterales</taxon>
        <taxon>Enterobacteriaceae</taxon>
        <taxon>Escherichia</taxon>
    </lineage>
</organism>
<proteinExistence type="predicted"/>
<evidence type="ECO:0000313" key="1">
    <source>
        <dbReference type="EMBL" id="AIF79238.1"/>
    </source>
</evidence>